<sequence>MPSPTYQCTKARLEYIKSNFLFKRRQACTIAVVLQMRQQARLAAARLFLQFYHHEIFVHISLS</sequence>
<name>A0A915HKY6_ROMCU</name>
<accession>A0A915HKY6</accession>
<reference evidence="2" key="1">
    <citation type="submission" date="2022-11" db="UniProtKB">
        <authorList>
            <consortium name="WormBaseParasite"/>
        </authorList>
    </citation>
    <scope>IDENTIFICATION</scope>
</reference>
<protein>
    <submittedName>
        <fullName evidence="2">Uncharacterized protein</fullName>
    </submittedName>
</protein>
<organism evidence="1 2">
    <name type="scientific">Romanomermis culicivorax</name>
    <name type="common">Nematode worm</name>
    <dbReference type="NCBI Taxonomy" id="13658"/>
    <lineage>
        <taxon>Eukaryota</taxon>
        <taxon>Metazoa</taxon>
        <taxon>Ecdysozoa</taxon>
        <taxon>Nematoda</taxon>
        <taxon>Enoplea</taxon>
        <taxon>Dorylaimia</taxon>
        <taxon>Mermithida</taxon>
        <taxon>Mermithoidea</taxon>
        <taxon>Mermithidae</taxon>
        <taxon>Romanomermis</taxon>
    </lineage>
</organism>
<keyword evidence="1" id="KW-1185">Reference proteome</keyword>
<evidence type="ECO:0000313" key="1">
    <source>
        <dbReference type="Proteomes" id="UP000887565"/>
    </source>
</evidence>
<dbReference type="Proteomes" id="UP000887565">
    <property type="component" value="Unplaced"/>
</dbReference>
<dbReference type="AlphaFoldDB" id="A0A915HKY6"/>
<evidence type="ECO:0000313" key="2">
    <source>
        <dbReference type="WBParaSite" id="nRc.2.0.1.t02135-RA"/>
    </source>
</evidence>
<proteinExistence type="predicted"/>
<dbReference type="WBParaSite" id="nRc.2.0.1.t02135-RA">
    <property type="protein sequence ID" value="nRc.2.0.1.t02135-RA"/>
    <property type="gene ID" value="nRc.2.0.1.g02135"/>
</dbReference>